<accession>A0A9Q1GFF1</accession>
<protein>
    <submittedName>
        <fullName evidence="1">Uncharacterized protein</fullName>
    </submittedName>
</protein>
<dbReference type="EMBL" id="JAINUF010000001">
    <property type="protein sequence ID" value="KAJ8382247.1"/>
    <property type="molecule type" value="Genomic_DNA"/>
</dbReference>
<reference evidence="1" key="1">
    <citation type="journal article" date="2023" name="Science">
        <title>Genome structures resolve the early diversification of teleost fishes.</title>
        <authorList>
            <person name="Parey E."/>
            <person name="Louis A."/>
            <person name="Montfort J."/>
            <person name="Bouchez O."/>
            <person name="Roques C."/>
            <person name="Iampietro C."/>
            <person name="Lluch J."/>
            <person name="Castinel A."/>
            <person name="Donnadieu C."/>
            <person name="Desvignes T."/>
            <person name="Floi Bucao C."/>
            <person name="Jouanno E."/>
            <person name="Wen M."/>
            <person name="Mejri S."/>
            <person name="Dirks R."/>
            <person name="Jansen H."/>
            <person name="Henkel C."/>
            <person name="Chen W.J."/>
            <person name="Zahm M."/>
            <person name="Cabau C."/>
            <person name="Klopp C."/>
            <person name="Thompson A.W."/>
            <person name="Robinson-Rechavi M."/>
            <person name="Braasch I."/>
            <person name="Lecointre G."/>
            <person name="Bobe J."/>
            <person name="Postlethwait J.H."/>
            <person name="Berthelot C."/>
            <person name="Roest Crollius H."/>
            <person name="Guiguen Y."/>
        </authorList>
    </citation>
    <scope>NUCLEOTIDE SEQUENCE</scope>
    <source>
        <strain evidence="1">WJC10195</strain>
    </source>
</reference>
<evidence type="ECO:0000313" key="2">
    <source>
        <dbReference type="Proteomes" id="UP001152622"/>
    </source>
</evidence>
<organism evidence="1 2">
    <name type="scientific">Synaphobranchus kaupii</name>
    <name type="common">Kaup's arrowtooth eel</name>
    <dbReference type="NCBI Taxonomy" id="118154"/>
    <lineage>
        <taxon>Eukaryota</taxon>
        <taxon>Metazoa</taxon>
        <taxon>Chordata</taxon>
        <taxon>Craniata</taxon>
        <taxon>Vertebrata</taxon>
        <taxon>Euteleostomi</taxon>
        <taxon>Actinopterygii</taxon>
        <taxon>Neopterygii</taxon>
        <taxon>Teleostei</taxon>
        <taxon>Anguilliformes</taxon>
        <taxon>Synaphobranchidae</taxon>
        <taxon>Synaphobranchus</taxon>
    </lineage>
</organism>
<dbReference type="AlphaFoldDB" id="A0A9Q1GFF1"/>
<name>A0A9Q1GFF1_SYNKA</name>
<keyword evidence="2" id="KW-1185">Reference proteome</keyword>
<gene>
    <name evidence="1" type="ORF">SKAU_G00030250</name>
</gene>
<comment type="caution">
    <text evidence="1">The sequence shown here is derived from an EMBL/GenBank/DDBJ whole genome shotgun (WGS) entry which is preliminary data.</text>
</comment>
<proteinExistence type="predicted"/>
<dbReference type="Proteomes" id="UP001152622">
    <property type="component" value="Chromosome 1"/>
</dbReference>
<evidence type="ECO:0000313" key="1">
    <source>
        <dbReference type="EMBL" id="KAJ8382247.1"/>
    </source>
</evidence>
<sequence length="94" mass="10691">MGLAEWQLGPHSRINAPYILPLGVGNYSWNRTLRKINGGSDDKTWRRLIEAPLLRRPRVFHQHVSAPAALNYWALDIGRRGTALHTAARSRHLC</sequence>